<keyword evidence="7 9" id="KW-0648">Protein biosynthesis</keyword>
<dbReference type="CDD" id="cd03702">
    <property type="entry name" value="IF2_mtIF2_II"/>
    <property type="match status" value="1"/>
</dbReference>
<evidence type="ECO:0000256" key="1">
    <source>
        <dbReference type="ARBA" id="ARBA00004496"/>
    </source>
</evidence>
<dbReference type="NCBIfam" id="TIGR00487">
    <property type="entry name" value="IF-2"/>
    <property type="match status" value="1"/>
</dbReference>
<evidence type="ECO:0000256" key="6">
    <source>
        <dbReference type="ARBA" id="ARBA00022741"/>
    </source>
</evidence>
<dbReference type="PROSITE" id="PS51722">
    <property type="entry name" value="G_TR_2"/>
    <property type="match status" value="1"/>
</dbReference>
<dbReference type="NCBIfam" id="TIGR00231">
    <property type="entry name" value="small_GTP"/>
    <property type="match status" value="1"/>
</dbReference>
<comment type="similarity">
    <text evidence="2 9 10">Belongs to the TRAFAC class translation factor GTPase superfamily. Classic translation factor GTPase family. IF-2 subfamily.</text>
</comment>
<feature type="domain" description="Tr-type G" evidence="13">
    <location>
        <begin position="414"/>
        <end position="583"/>
    </location>
</feature>
<dbReference type="InterPro" id="IPR004161">
    <property type="entry name" value="EFTu-like_2"/>
</dbReference>
<organism evidence="14 15">
    <name type="scientific">Steroidobacter flavus</name>
    <dbReference type="NCBI Taxonomy" id="1842136"/>
    <lineage>
        <taxon>Bacteria</taxon>
        <taxon>Pseudomonadati</taxon>
        <taxon>Pseudomonadota</taxon>
        <taxon>Gammaproteobacteria</taxon>
        <taxon>Steroidobacterales</taxon>
        <taxon>Steroidobacteraceae</taxon>
        <taxon>Steroidobacter</taxon>
    </lineage>
</organism>
<dbReference type="InterPro" id="IPR015760">
    <property type="entry name" value="TIF_IF2"/>
</dbReference>
<feature type="compositionally biased region" description="Gly residues" evidence="12">
    <location>
        <begin position="265"/>
        <end position="278"/>
    </location>
</feature>
<dbReference type="Proteomes" id="UP001595904">
    <property type="component" value="Unassembled WGS sequence"/>
</dbReference>
<dbReference type="InterPro" id="IPR000178">
    <property type="entry name" value="TF_IF2_bacterial-like"/>
</dbReference>
<evidence type="ECO:0000256" key="2">
    <source>
        <dbReference type="ARBA" id="ARBA00007733"/>
    </source>
</evidence>
<keyword evidence="4 9" id="KW-0963">Cytoplasm</keyword>
<comment type="function">
    <text evidence="9 10">One of the essential components for the initiation of protein synthesis. Protects formylmethionyl-tRNA from spontaneous hydrolysis and promotes its binding to the 30S ribosomal subunits. Also involved in the hydrolysis of GTP during the formation of the 70S ribosomal complex.</text>
</comment>
<dbReference type="CDD" id="cd01887">
    <property type="entry name" value="IF2_eIF5B"/>
    <property type="match status" value="1"/>
</dbReference>
<evidence type="ECO:0000313" key="15">
    <source>
        <dbReference type="Proteomes" id="UP001595904"/>
    </source>
</evidence>
<dbReference type="InterPro" id="IPR005225">
    <property type="entry name" value="Small_GTP-bd"/>
</dbReference>
<dbReference type="InterPro" id="IPR009061">
    <property type="entry name" value="DNA-bd_dom_put_sf"/>
</dbReference>
<dbReference type="SUPFAM" id="SSF52540">
    <property type="entry name" value="P-loop containing nucleoside triphosphate hydrolases"/>
    <property type="match status" value="1"/>
</dbReference>
<sequence>MADVTVSQFAEVLKVPVERLLTQLDEAGIQVSGANDTISDDAKMELLTFLRRAHGSKQATAAPSKITLKRKSQGEIKVASSQGRARMVNVEVRSKKTYLNRSVLEEQAQTRGPSSPAADEAAERHAAAAAEEAAARAAAEKAAIAAQNAAAAAAQAAQAAALAAQNAAQTEAEKAAQAAAEAAAEVARQEAARLQKEQAEAEAREFAAREQKKLEDEIRRMADEETRQSAEDETRRMAEAAARAEAERKQQEAAAAAPPRVQERSGGGGGGKRGGGGAADRPQRAELHVSSDASARFKKKKQQAATSARSRGRPTQINVGQQHGFERPAAPVKRDVQIGETITVGELAQRMAVKANEVIKVMMNMGVMATINQPIDQDTAVLVVEELGHTAVLHKESAIEDELQATDSSHELEVRPPVVTIMGHVDHGKTSLLDYIRRTKVAAGEAGGITQHVGAYHVETPKGVITFLDTPGHAAFTAMRARGAQVTDVVVLVVAADDSVMPQTIEAIQHAKAAEVPIVVAITKVDKHDADPEKVRNDLAKHNVLPEAWGGDTMFVNVSAKTGAGIDDLLDTILLQAEVLDLKATRSGLAAGVVVESSMEKGRGAVATVLVKRGVLKPGDPIIAGTEFGRVRAMFDETGAPVTEAGPSLPVVVLGLSGAPNAGDELLVVESERKAREVALYRQGKFRDTKLAKQGPAKLEDMLSQMGDGKVATVHVVIKADVQGSAEALRDSLTKLSTDEVAVKVIGSGVGGITESDITMAQASNARVIGFNVRADSSARSMIKEAGIDVRYYSIIYEAIDDMRALLTGMLAPEVKEQIVGLAEVREVFRSSKFGTVAGCIVADGYVRRNNPIRVLRNNVVIFEGGLESLRRFKDDVNEVRAGTECGIGVKNYNDVQVGDQIECFSRVEVARTLDA</sequence>
<dbReference type="Pfam" id="PF00009">
    <property type="entry name" value="GTP_EFTU"/>
    <property type="match status" value="1"/>
</dbReference>
<feature type="binding site" evidence="9">
    <location>
        <begin position="423"/>
        <end position="430"/>
    </location>
    <ligand>
        <name>GTP</name>
        <dbReference type="ChEBI" id="CHEBI:37565"/>
    </ligand>
</feature>
<evidence type="ECO:0000256" key="10">
    <source>
        <dbReference type="RuleBase" id="RU000644"/>
    </source>
</evidence>
<dbReference type="Pfam" id="PF04760">
    <property type="entry name" value="IF2_N"/>
    <property type="match status" value="2"/>
</dbReference>
<dbReference type="SUPFAM" id="SSF50447">
    <property type="entry name" value="Translation proteins"/>
    <property type="match status" value="2"/>
</dbReference>
<evidence type="ECO:0000256" key="4">
    <source>
        <dbReference type="ARBA" id="ARBA00022490"/>
    </source>
</evidence>
<dbReference type="Gene3D" id="2.40.30.10">
    <property type="entry name" value="Translation factors"/>
    <property type="match status" value="2"/>
</dbReference>
<dbReference type="InterPro" id="IPR000795">
    <property type="entry name" value="T_Tr_GTP-bd_dom"/>
</dbReference>
<dbReference type="CDD" id="cd03692">
    <property type="entry name" value="mtIF2_IVc"/>
    <property type="match status" value="1"/>
</dbReference>
<evidence type="ECO:0000313" key="14">
    <source>
        <dbReference type="EMBL" id="MFC4308103.1"/>
    </source>
</evidence>
<dbReference type="PROSITE" id="PS01176">
    <property type="entry name" value="IF2"/>
    <property type="match status" value="1"/>
</dbReference>
<dbReference type="HAMAP" id="MF_00100_B">
    <property type="entry name" value="IF_2_B"/>
    <property type="match status" value="1"/>
</dbReference>
<dbReference type="InterPro" id="IPR036925">
    <property type="entry name" value="TIF_IF2_dom3_sf"/>
</dbReference>
<dbReference type="Pfam" id="PF11987">
    <property type="entry name" value="IF-2"/>
    <property type="match status" value="1"/>
</dbReference>
<dbReference type="SUPFAM" id="SSF52156">
    <property type="entry name" value="Initiation factor IF2/eIF5b, domain 3"/>
    <property type="match status" value="1"/>
</dbReference>
<feature type="binding site" evidence="9">
    <location>
        <begin position="523"/>
        <end position="526"/>
    </location>
    <ligand>
        <name>GTP</name>
        <dbReference type="ChEBI" id="CHEBI:37565"/>
    </ligand>
</feature>
<dbReference type="EMBL" id="JBHSDU010000001">
    <property type="protein sequence ID" value="MFC4308103.1"/>
    <property type="molecule type" value="Genomic_DNA"/>
</dbReference>
<dbReference type="InterPro" id="IPR009000">
    <property type="entry name" value="Transl_B-barrel_sf"/>
</dbReference>
<dbReference type="PANTHER" id="PTHR43381:SF5">
    <property type="entry name" value="TR-TYPE G DOMAIN-CONTAINING PROTEIN"/>
    <property type="match status" value="1"/>
</dbReference>
<feature type="compositionally biased region" description="Polar residues" evidence="12">
    <location>
        <begin position="303"/>
        <end position="321"/>
    </location>
</feature>
<dbReference type="InterPro" id="IPR006847">
    <property type="entry name" value="IF2_N"/>
</dbReference>
<dbReference type="InterPro" id="IPR013575">
    <property type="entry name" value="IF2_assoc_dom_bac"/>
</dbReference>
<keyword evidence="6 9" id="KW-0547">Nucleotide-binding</keyword>
<protein>
    <recommendedName>
        <fullName evidence="3 9">Translation initiation factor IF-2</fullName>
    </recommendedName>
</protein>
<comment type="caution">
    <text evidence="14">The sequence shown here is derived from an EMBL/GenBank/DDBJ whole genome shotgun (WGS) entry which is preliminary data.</text>
</comment>
<evidence type="ECO:0000256" key="5">
    <source>
        <dbReference type="ARBA" id="ARBA00022540"/>
    </source>
</evidence>
<dbReference type="Gene3D" id="3.30.56.50">
    <property type="entry name" value="Putative DNA-binding domain, N-terminal subdomain of bacterial translation initiation factor IF2"/>
    <property type="match status" value="1"/>
</dbReference>
<evidence type="ECO:0000256" key="11">
    <source>
        <dbReference type="RuleBase" id="RU000645"/>
    </source>
</evidence>
<dbReference type="GO" id="GO:0003743">
    <property type="term" value="F:translation initiation factor activity"/>
    <property type="evidence" value="ECO:0007669"/>
    <property type="project" value="UniProtKB-KW"/>
</dbReference>
<evidence type="ECO:0000256" key="12">
    <source>
        <dbReference type="SAM" id="MobiDB-lite"/>
    </source>
</evidence>
<dbReference type="PANTHER" id="PTHR43381">
    <property type="entry name" value="TRANSLATION INITIATION FACTOR IF-2-RELATED"/>
    <property type="match status" value="1"/>
</dbReference>
<comment type="subcellular location">
    <subcellularLocation>
        <location evidence="1 9 11">Cytoplasm</location>
    </subcellularLocation>
</comment>
<dbReference type="InterPro" id="IPR023115">
    <property type="entry name" value="TIF_IF2_dom3"/>
</dbReference>
<dbReference type="InterPro" id="IPR053905">
    <property type="entry name" value="EF-G-like_DII"/>
</dbReference>
<evidence type="ECO:0000259" key="13">
    <source>
        <dbReference type="PROSITE" id="PS51722"/>
    </source>
</evidence>
<keyword evidence="8 9" id="KW-0342">GTP-binding</keyword>
<dbReference type="RefSeq" id="WP_380594946.1">
    <property type="nucleotide sequence ID" value="NZ_JBHSDU010000001.1"/>
</dbReference>
<name>A0ABV8SMF2_9GAMM</name>
<dbReference type="Gene3D" id="3.40.50.10050">
    <property type="entry name" value="Translation initiation factor IF- 2, domain 3"/>
    <property type="match status" value="1"/>
</dbReference>
<evidence type="ECO:0000256" key="7">
    <source>
        <dbReference type="ARBA" id="ARBA00022917"/>
    </source>
</evidence>
<reference evidence="15" key="1">
    <citation type="journal article" date="2019" name="Int. J. Syst. Evol. Microbiol.">
        <title>The Global Catalogue of Microorganisms (GCM) 10K type strain sequencing project: providing services to taxonomists for standard genome sequencing and annotation.</title>
        <authorList>
            <consortium name="The Broad Institute Genomics Platform"/>
            <consortium name="The Broad Institute Genome Sequencing Center for Infectious Disease"/>
            <person name="Wu L."/>
            <person name="Ma J."/>
        </authorList>
    </citation>
    <scope>NUCLEOTIDE SEQUENCE [LARGE SCALE GENOMIC DNA]</scope>
    <source>
        <strain evidence="15">CGMCC 1.10759</strain>
    </source>
</reference>
<keyword evidence="5 9" id="KW-0396">Initiation factor</keyword>
<dbReference type="Pfam" id="PF08364">
    <property type="entry name" value="IF2_assoc"/>
    <property type="match status" value="1"/>
</dbReference>
<dbReference type="SUPFAM" id="SSF46955">
    <property type="entry name" value="Putative DNA-binding domain"/>
    <property type="match status" value="1"/>
</dbReference>
<feature type="binding site" evidence="9">
    <location>
        <begin position="469"/>
        <end position="473"/>
    </location>
    <ligand>
        <name>GTP</name>
        <dbReference type="ChEBI" id="CHEBI:37565"/>
    </ligand>
</feature>
<dbReference type="Pfam" id="PF03144">
    <property type="entry name" value="GTP_EFTU_D2"/>
    <property type="match status" value="1"/>
</dbReference>
<dbReference type="Gene3D" id="3.40.50.300">
    <property type="entry name" value="P-loop containing nucleotide triphosphate hydrolases"/>
    <property type="match status" value="1"/>
</dbReference>
<proteinExistence type="inferred from homology"/>
<keyword evidence="15" id="KW-1185">Reference proteome</keyword>
<evidence type="ECO:0000256" key="9">
    <source>
        <dbReference type="HAMAP-Rule" id="MF_00100"/>
    </source>
</evidence>
<dbReference type="InterPro" id="IPR044145">
    <property type="entry name" value="IF2_II"/>
</dbReference>
<feature type="region of interest" description="G-domain" evidence="9">
    <location>
        <begin position="417"/>
        <end position="565"/>
    </location>
</feature>
<evidence type="ECO:0000256" key="8">
    <source>
        <dbReference type="ARBA" id="ARBA00023134"/>
    </source>
</evidence>
<evidence type="ECO:0000256" key="3">
    <source>
        <dbReference type="ARBA" id="ARBA00020675"/>
    </source>
</evidence>
<gene>
    <name evidence="9 14" type="primary">infB</name>
    <name evidence="14" type="ORF">ACFPN2_03325</name>
</gene>
<dbReference type="Pfam" id="PF22042">
    <property type="entry name" value="EF-G_D2"/>
    <property type="match status" value="1"/>
</dbReference>
<feature type="region of interest" description="Disordered" evidence="12">
    <location>
        <begin position="102"/>
        <end position="129"/>
    </location>
</feature>
<dbReference type="InterPro" id="IPR027417">
    <property type="entry name" value="P-loop_NTPase"/>
</dbReference>
<feature type="compositionally biased region" description="Basic and acidic residues" evidence="12">
    <location>
        <begin position="215"/>
        <end position="251"/>
    </location>
</feature>
<feature type="region of interest" description="Disordered" evidence="12">
    <location>
        <begin position="215"/>
        <end position="331"/>
    </location>
</feature>
<accession>A0ABV8SMF2</accession>